<dbReference type="OrthoDB" id="8452484at2"/>
<dbReference type="Gene3D" id="3.90.226.10">
    <property type="entry name" value="2-enoyl-CoA Hydratase, Chain A, domain 1"/>
    <property type="match status" value="1"/>
</dbReference>
<comment type="caution">
    <text evidence="7">The sequence shown here is derived from an EMBL/GenBank/DDBJ whole genome shotgun (WGS) entry which is preliminary data.</text>
</comment>
<evidence type="ECO:0000313" key="7">
    <source>
        <dbReference type="EMBL" id="RRO20012.1"/>
    </source>
</evidence>
<keyword evidence="5" id="KW-0413">Isomerase</keyword>
<proteinExistence type="inferred from homology"/>
<accession>A0A3R8P5N1</accession>
<comment type="similarity">
    <text evidence="2 6">Belongs to the enoyl-CoA hydratase/isomerase family.</text>
</comment>
<dbReference type="NCBIfam" id="NF005699">
    <property type="entry name" value="PRK07509.1"/>
    <property type="match status" value="1"/>
</dbReference>
<dbReference type="Pfam" id="PF00378">
    <property type="entry name" value="ECH_1"/>
    <property type="match status" value="1"/>
</dbReference>
<evidence type="ECO:0000256" key="3">
    <source>
        <dbReference type="ARBA" id="ARBA00022832"/>
    </source>
</evidence>
<dbReference type="UniPathway" id="UPA00659"/>
<keyword evidence="8" id="KW-1185">Reference proteome</keyword>
<dbReference type="PANTHER" id="PTHR43149:SF1">
    <property type="entry name" value="DELTA(3,5)-DELTA(2,4)-DIENOYL-COA ISOMERASE, MITOCHONDRIAL"/>
    <property type="match status" value="1"/>
</dbReference>
<dbReference type="SUPFAM" id="SSF52096">
    <property type="entry name" value="ClpP/crotonase"/>
    <property type="match status" value="1"/>
</dbReference>
<reference evidence="7 8" key="1">
    <citation type="submission" date="2018-11" db="EMBL/GenBank/DDBJ databases">
        <title>Saccharopolyspora rhizosphaerae sp. nov., an actinomycete isolated from rhizosphere soil in Thailand.</title>
        <authorList>
            <person name="Intra B."/>
            <person name="Euanorasetr J."/>
            <person name="Take A."/>
            <person name="Inahashi Y."/>
            <person name="Mori M."/>
            <person name="Panbangred W."/>
            <person name="Matsumoto A."/>
        </authorList>
    </citation>
    <scope>NUCLEOTIDE SEQUENCE [LARGE SCALE GENOMIC DNA]</scope>
    <source>
        <strain evidence="7 8">H219</strain>
    </source>
</reference>
<dbReference type="EMBL" id="RSAA01000002">
    <property type="protein sequence ID" value="RRO20012.1"/>
    <property type="molecule type" value="Genomic_DNA"/>
</dbReference>
<comment type="pathway">
    <text evidence="1">Lipid metabolism; fatty acid beta-oxidation.</text>
</comment>
<dbReference type="GO" id="GO:0006635">
    <property type="term" value="P:fatty acid beta-oxidation"/>
    <property type="evidence" value="ECO:0007669"/>
    <property type="project" value="UniProtKB-UniPathway"/>
</dbReference>
<dbReference type="GO" id="GO:0016853">
    <property type="term" value="F:isomerase activity"/>
    <property type="evidence" value="ECO:0007669"/>
    <property type="project" value="UniProtKB-KW"/>
</dbReference>
<evidence type="ECO:0000256" key="4">
    <source>
        <dbReference type="ARBA" id="ARBA00023098"/>
    </source>
</evidence>
<dbReference type="InterPro" id="IPR045002">
    <property type="entry name" value="Ech1-like"/>
</dbReference>
<evidence type="ECO:0000256" key="1">
    <source>
        <dbReference type="ARBA" id="ARBA00005005"/>
    </source>
</evidence>
<organism evidence="7 8">
    <name type="scientific">Saccharopolyspora rhizosphaerae</name>
    <dbReference type="NCBI Taxonomy" id="2492662"/>
    <lineage>
        <taxon>Bacteria</taxon>
        <taxon>Bacillati</taxon>
        <taxon>Actinomycetota</taxon>
        <taxon>Actinomycetes</taxon>
        <taxon>Pseudonocardiales</taxon>
        <taxon>Pseudonocardiaceae</taxon>
        <taxon>Saccharopolyspora</taxon>
    </lineage>
</organism>
<keyword evidence="3" id="KW-0276">Fatty acid metabolism</keyword>
<dbReference type="InterPro" id="IPR029045">
    <property type="entry name" value="ClpP/crotonase-like_dom_sf"/>
</dbReference>
<dbReference type="Proteomes" id="UP000274515">
    <property type="component" value="Unassembled WGS sequence"/>
</dbReference>
<evidence type="ECO:0000256" key="2">
    <source>
        <dbReference type="ARBA" id="ARBA00005254"/>
    </source>
</evidence>
<dbReference type="PANTHER" id="PTHR43149">
    <property type="entry name" value="ENOYL-COA HYDRATASE"/>
    <property type="match status" value="1"/>
</dbReference>
<dbReference type="Gene3D" id="1.10.12.10">
    <property type="entry name" value="Lyase 2-enoyl-coa Hydratase, Chain A, domain 2"/>
    <property type="match status" value="1"/>
</dbReference>
<protein>
    <submittedName>
        <fullName evidence="7">Crotonase/enoyl-CoA hydratase family protein</fullName>
    </submittedName>
</protein>
<dbReference type="InterPro" id="IPR001753">
    <property type="entry name" value="Enoyl-CoA_hydra/iso"/>
</dbReference>
<name>A0A3R8P5N1_9PSEU</name>
<dbReference type="AlphaFoldDB" id="A0A3R8P5N1"/>
<evidence type="ECO:0000256" key="6">
    <source>
        <dbReference type="RuleBase" id="RU003707"/>
    </source>
</evidence>
<dbReference type="PROSITE" id="PS00166">
    <property type="entry name" value="ENOYL_COA_HYDRATASE"/>
    <property type="match status" value="1"/>
</dbReference>
<dbReference type="CDD" id="cd06558">
    <property type="entry name" value="crotonase-like"/>
    <property type="match status" value="1"/>
</dbReference>
<evidence type="ECO:0000313" key="8">
    <source>
        <dbReference type="Proteomes" id="UP000274515"/>
    </source>
</evidence>
<dbReference type="InterPro" id="IPR014748">
    <property type="entry name" value="Enoyl-CoA_hydra_C"/>
</dbReference>
<evidence type="ECO:0000256" key="5">
    <source>
        <dbReference type="ARBA" id="ARBA00023235"/>
    </source>
</evidence>
<sequence length="261" mass="27584">MSCTVTDGVADVRLNRPDKLNALDQPMFEQLVATGERLRRDSSVRAVVLSGEGRAFCAGLDFSIFGELAEGSRPARMETDGPAKALGQQAAHIWTLLPQPVIAAVHGVAYGGGLQVALGADIRLVSSDAQLSVMEIKWGINPDMTGTQVLPELVGRDIAKELTFTGRVVGGEEAVALRLATRVEGDPHAAALALAGEIASKSPEAVRESKRLLDLAGRVSLAEGFEAEQVAIHSLIGTPNQHEAIAANLEKRPPKFTDPAQ</sequence>
<gene>
    <name evidence="7" type="ORF">EIL87_02490</name>
</gene>
<dbReference type="InterPro" id="IPR018376">
    <property type="entry name" value="Enoyl-CoA_hyd/isom_CS"/>
</dbReference>
<keyword evidence="4" id="KW-0443">Lipid metabolism</keyword>